<evidence type="ECO:0000313" key="1">
    <source>
        <dbReference type="EMBL" id="MDO7788677.1"/>
    </source>
</evidence>
<sequence length="77" mass="9144">MDDFIYVLFLTILLLLFDKEYSTKWYNVKEKCKILSLMENFIYGRIGLTIAFQIKTLGLCSRPRGKRIKLFEFLLGL</sequence>
<gene>
    <name evidence="1" type="ORF">P6N53_15720</name>
</gene>
<accession>A0AAW7ZHA8</accession>
<dbReference type="AlphaFoldDB" id="A0AAW7ZHA8"/>
<dbReference type="Proteomes" id="UP001172911">
    <property type="component" value="Unassembled WGS sequence"/>
</dbReference>
<reference evidence="1" key="2">
    <citation type="submission" date="2023-03" db="EMBL/GenBank/DDBJ databases">
        <authorList>
            <person name="Zhang Z."/>
        </authorList>
    </citation>
    <scope>NUCLEOTIDE SEQUENCE</scope>
    <source>
        <strain evidence="1">DSA</strain>
    </source>
</reference>
<organism evidence="1 2">
    <name type="scientific">Desulforamulus aquiferis</name>
    <dbReference type="NCBI Taxonomy" id="1397668"/>
    <lineage>
        <taxon>Bacteria</taxon>
        <taxon>Bacillati</taxon>
        <taxon>Bacillota</taxon>
        <taxon>Clostridia</taxon>
        <taxon>Eubacteriales</taxon>
        <taxon>Peptococcaceae</taxon>
        <taxon>Desulforamulus</taxon>
    </lineage>
</organism>
<name>A0AAW7ZHA8_9FIRM</name>
<protein>
    <submittedName>
        <fullName evidence="1">Uncharacterized protein</fullName>
    </submittedName>
</protein>
<comment type="caution">
    <text evidence="1">The sequence shown here is derived from an EMBL/GenBank/DDBJ whole genome shotgun (WGS) entry which is preliminary data.</text>
</comment>
<evidence type="ECO:0000313" key="2">
    <source>
        <dbReference type="Proteomes" id="UP001172911"/>
    </source>
</evidence>
<dbReference type="EMBL" id="JARPTC010000023">
    <property type="protein sequence ID" value="MDO7788677.1"/>
    <property type="molecule type" value="Genomic_DNA"/>
</dbReference>
<reference evidence="1" key="1">
    <citation type="journal article" date="2023" name="J. Hazard. Mater.">
        <title>Anaerobic biodegradation of pyrene and benzo[a]pyrene by a new sulfate-reducing Desulforamulus aquiferis strain DSA.</title>
        <authorList>
            <person name="Zhang Z."/>
            <person name="Sun J."/>
            <person name="Gong X."/>
            <person name="Wang C."/>
            <person name="Wang H."/>
        </authorList>
    </citation>
    <scope>NUCLEOTIDE SEQUENCE</scope>
    <source>
        <strain evidence="1">DSA</strain>
    </source>
</reference>
<keyword evidence="2" id="KW-1185">Reference proteome</keyword>
<proteinExistence type="predicted"/>